<keyword evidence="1" id="KW-0408">Iron</keyword>
<dbReference type="Gene3D" id="2.60.120.330">
    <property type="entry name" value="B-lactam Antibiotic, Isopenicillin N Synthase, Chain"/>
    <property type="match status" value="1"/>
</dbReference>
<dbReference type="AlphaFoldDB" id="A0A9P5U2J8"/>
<proteinExistence type="inferred from homology"/>
<dbReference type="InterPro" id="IPR026992">
    <property type="entry name" value="DIOX_N"/>
</dbReference>
<evidence type="ECO:0000259" key="2">
    <source>
        <dbReference type="PROSITE" id="PS51471"/>
    </source>
</evidence>
<dbReference type="InterPro" id="IPR044861">
    <property type="entry name" value="IPNS-like_FE2OG_OXY"/>
</dbReference>
<evidence type="ECO:0000256" key="1">
    <source>
        <dbReference type="RuleBase" id="RU003682"/>
    </source>
</evidence>
<dbReference type="GO" id="GO:0046872">
    <property type="term" value="F:metal ion binding"/>
    <property type="evidence" value="ECO:0007669"/>
    <property type="project" value="UniProtKB-KW"/>
</dbReference>
<dbReference type="Pfam" id="PF03171">
    <property type="entry name" value="2OG-FeII_Oxy"/>
    <property type="match status" value="1"/>
</dbReference>
<dbReference type="InterPro" id="IPR027443">
    <property type="entry name" value="IPNS-like_sf"/>
</dbReference>
<gene>
    <name evidence="3" type="ORF">BDP27DRAFT_1385091</name>
</gene>
<sequence>MKKTRSKFVAQLRDVIINVGFLYLENTPVDKDIISKLKAQIPDLFALPQEQKDNIRMANSPHFLGYSKLGMELTKGAVDYREQFDFGTSCISSYKPGDPEYCNIYGPSQYPTDQQLPGFRTLHETYLTQLLTLATDFIHLVSEAVGLPPDALDQFYKSDNRMHLTKIVKYPVQSHSQQGVGAHYDGAMITFLLQASEEHHGLQAQNLRGEWIDVPPKSDTFVVNFGRSLEFVTQGVVRATSHRVLAPPLDSKTPRYSVPFFYSGMDLEVKVDESVLKMPPEILKLRDGRGILPSTEAINYPEYAHDVAGCHPDVAERHYPELFRELFPNGMPLHGVAY</sequence>
<dbReference type="PANTHER" id="PTHR47990">
    <property type="entry name" value="2-OXOGLUTARATE (2OG) AND FE(II)-DEPENDENT OXYGENASE SUPERFAMILY PROTEIN-RELATED"/>
    <property type="match status" value="1"/>
</dbReference>
<dbReference type="InterPro" id="IPR050231">
    <property type="entry name" value="Iron_ascorbate_oxido_reductase"/>
</dbReference>
<accession>A0A9P5U2J8</accession>
<evidence type="ECO:0000313" key="3">
    <source>
        <dbReference type="EMBL" id="KAF9062718.1"/>
    </source>
</evidence>
<protein>
    <recommendedName>
        <fullName evidence="2">Fe2OG dioxygenase domain-containing protein</fullName>
    </recommendedName>
</protein>
<organism evidence="3 4">
    <name type="scientific">Rhodocollybia butyracea</name>
    <dbReference type="NCBI Taxonomy" id="206335"/>
    <lineage>
        <taxon>Eukaryota</taxon>
        <taxon>Fungi</taxon>
        <taxon>Dikarya</taxon>
        <taxon>Basidiomycota</taxon>
        <taxon>Agaricomycotina</taxon>
        <taxon>Agaricomycetes</taxon>
        <taxon>Agaricomycetidae</taxon>
        <taxon>Agaricales</taxon>
        <taxon>Marasmiineae</taxon>
        <taxon>Omphalotaceae</taxon>
        <taxon>Rhodocollybia</taxon>
    </lineage>
</organism>
<name>A0A9P5U2J8_9AGAR</name>
<dbReference type="EMBL" id="JADNRY010000164">
    <property type="protein sequence ID" value="KAF9062718.1"/>
    <property type="molecule type" value="Genomic_DNA"/>
</dbReference>
<keyword evidence="1" id="KW-0560">Oxidoreductase</keyword>
<keyword evidence="4" id="KW-1185">Reference proteome</keyword>
<dbReference type="InterPro" id="IPR005123">
    <property type="entry name" value="Oxoglu/Fe-dep_dioxygenase_dom"/>
</dbReference>
<dbReference type="SUPFAM" id="SSF51197">
    <property type="entry name" value="Clavaminate synthase-like"/>
    <property type="match status" value="1"/>
</dbReference>
<comment type="caution">
    <text evidence="3">The sequence shown here is derived from an EMBL/GenBank/DDBJ whole genome shotgun (WGS) entry which is preliminary data.</text>
</comment>
<feature type="domain" description="Fe2OG dioxygenase" evidence="2">
    <location>
        <begin position="160"/>
        <end position="264"/>
    </location>
</feature>
<dbReference type="PROSITE" id="PS51471">
    <property type="entry name" value="FE2OG_OXY"/>
    <property type="match status" value="1"/>
</dbReference>
<comment type="similarity">
    <text evidence="1">Belongs to the iron/ascorbate-dependent oxidoreductase family.</text>
</comment>
<dbReference type="Proteomes" id="UP000772434">
    <property type="component" value="Unassembled WGS sequence"/>
</dbReference>
<reference evidence="3" key="1">
    <citation type="submission" date="2020-11" db="EMBL/GenBank/DDBJ databases">
        <authorList>
            <consortium name="DOE Joint Genome Institute"/>
            <person name="Ahrendt S."/>
            <person name="Riley R."/>
            <person name="Andreopoulos W."/>
            <person name="Labutti K."/>
            <person name="Pangilinan J."/>
            <person name="Ruiz-Duenas F.J."/>
            <person name="Barrasa J.M."/>
            <person name="Sanchez-Garcia M."/>
            <person name="Camarero S."/>
            <person name="Miyauchi S."/>
            <person name="Serrano A."/>
            <person name="Linde D."/>
            <person name="Babiker R."/>
            <person name="Drula E."/>
            <person name="Ayuso-Fernandez I."/>
            <person name="Pacheco R."/>
            <person name="Padilla G."/>
            <person name="Ferreira P."/>
            <person name="Barriuso J."/>
            <person name="Kellner H."/>
            <person name="Castanera R."/>
            <person name="Alfaro M."/>
            <person name="Ramirez L."/>
            <person name="Pisabarro A.G."/>
            <person name="Kuo A."/>
            <person name="Tritt A."/>
            <person name="Lipzen A."/>
            <person name="He G."/>
            <person name="Yan M."/>
            <person name="Ng V."/>
            <person name="Cullen D."/>
            <person name="Martin F."/>
            <person name="Rosso M.-N."/>
            <person name="Henrissat B."/>
            <person name="Hibbett D."/>
            <person name="Martinez A.T."/>
            <person name="Grigoriev I.V."/>
        </authorList>
    </citation>
    <scope>NUCLEOTIDE SEQUENCE</scope>
    <source>
        <strain evidence="3">AH 40177</strain>
    </source>
</reference>
<dbReference type="OrthoDB" id="288590at2759"/>
<dbReference type="GO" id="GO:0016491">
    <property type="term" value="F:oxidoreductase activity"/>
    <property type="evidence" value="ECO:0007669"/>
    <property type="project" value="UniProtKB-KW"/>
</dbReference>
<dbReference type="Pfam" id="PF14226">
    <property type="entry name" value="DIOX_N"/>
    <property type="match status" value="1"/>
</dbReference>
<keyword evidence="1" id="KW-0479">Metal-binding</keyword>
<evidence type="ECO:0000313" key="4">
    <source>
        <dbReference type="Proteomes" id="UP000772434"/>
    </source>
</evidence>